<reference evidence="3 4" key="1">
    <citation type="submission" date="2016-01" db="EMBL/GenBank/DDBJ databases">
        <title>The new phylogeny of the genus Mycobacterium.</title>
        <authorList>
            <person name="Tarcisio F."/>
            <person name="Conor M."/>
            <person name="Antonella G."/>
            <person name="Elisabetta G."/>
            <person name="Giulia F.S."/>
            <person name="Sara T."/>
            <person name="Anna F."/>
            <person name="Clotilde B."/>
            <person name="Roberto B."/>
            <person name="Veronica D.S."/>
            <person name="Fabio R."/>
            <person name="Monica P."/>
            <person name="Olivier J."/>
            <person name="Enrico T."/>
            <person name="Nicola S."/>
        </authorList>
    </citation>
    <scope>NUCLEOTIDE SEQUENCE [LARGE SCALE GENOMIC DNA]</scope>
    <source>
        <strain evidence="3 4">DSM 45176</strain>
    </source>
</reference>
<dbReference type="InterPro" id="IPR012337">
    <property type="entry name" value="RNaseH-like_sf"/>
</dbReference>
<evidence type="ECO:0000259" key="2">
    <source>
        <dbReference type="PROSITE" id="PS50994"/>
    </source>
</evidence>
<dbReference type="OrthoDB" id="2370461at2"/>
<dbReference type="RefSeq" id="WP_085251563.1">
    <property type="nucleotide sequence ID" value="NZ_CAJMWI010000001.1"/>
</dbReference>
<dbReference type="GeneID" id="93497744"/>
<dbReference type="Gene3D" id="3.30.420.10">
    <property type="entry name" value="Ribonuclease H-like superfamily/Ribonuclease H"/>
    <property type="match status" value="1"/>
</dbReference>
<keyword evidence="4" id="KW-1185">Reference proteome</keyword>
<gene>
    <name evidence="3" type="ORF">AWC22_24295</name>
</gene>
<dbReference type="AlphaFoldDB" id="A0A1X2CBJ9"/>
<feature type="domain" description="Integrase catalytic" evidence="2">
    <location>
        <begin position="164"/>
        <end position="344"/>
    </location>
</feature>
<dbReference type="InterPro" id="IPR001584">
    <property type="entry name" value="Integrase_cat-core"/>
</dbReference>
<proteinExistence type="predicted"/>
<feature type="compositionally biased region" description="Polar residues" evidence="1">
    <location>
        <begin position="403"/>
        <end position="413"/>
    </location>
</feature>
<evidence type="ECO:0000256" key="1">
    <source>
        <dbReference type="SAM" id="MobiDB-lite"/>
    </source>
</evidence>
<protein>
    <submittedName>
        <fullName evidence="3">Integrase</fullName>
    </submittedName>
</protein>
<dbReference type="EMBL" id="LQPQ01000133">
    <property type="protein sequence ID" value="ORW73318.1"/>
    <property type="molecule type" value="Genomic_DNA"/>
</dbReference>
<dbReference type="SUPFAM" id="SSF53098">
    <property type="entry name" value="Ribonuclease H-like"/>
    <property type="match status" value="1"/>
</dbReference>
<dbReference type="Proteomes" id="UP000193087">
    <property type="component" value="Unassembled WGS sequence"/>
</dbReference>
<dbReference type="PROSITE" id="PS50994">
    <property type="entry name" value="INTEGRASE"/>
    <property type="match status" value="1"/>
</dbReference>
<dbReference type="Pfam" id="PF00665">
    <property type="entry name" value="rve"/>
    <property type="match status" value="1"/>
</dbReference>
<accession>A0A1X2CBJ9</accession>
<organism evidence="3 4">
    <name type="scientific">Mycobacterium riyadhense</name>
    <dbReference type="NCBI Taxonomy" id="486698"/>
    <lineage>
        <taxon>Bacteria</taxon>
        <taxon>Bacillati</taxon>
        <taxon>Actinomycetota</taxon>
        <taxon>Actinomycetes</taxon>
        <taxon>Mycobacteriales</taxon>
        <taxon>Mycobacteriaceae</taxon>
        <taxon>Mycobacterium</taxon>
    </lineage>
</organism>
<feature type="region of interest" description="Disordered" evidence="1">
    <location>
        <begin position="384"/>
        <end position="413"/>
    </location>
</feature>
<dbReference type="STRING" id="486698.AWC22_24295"/>
<evidence type="ECO:0000313" key="3">
    <source>
        <dbReference type="EMBL" id="ORW73318.1"/>
    </source>
</evidence>
<dbReference type="InterPro" id="IPR036397">
    <property type="entry name" value="RNaseH_sf"/>
</dbReference>
<evidence type="ECO:0000313" key="4">
    <source>
        <dbReference type="Proteomes" id="UP000193087"/>
    </source>
</evidence>
<sequence>MGLTMSQRKAVTKAIASRYARADKAGKGRILDELCATTGWHRNHARKALKAALRPKLVKPRSPRAPKYGPKVVAALVFCWAVLGMPAGKRLAPVLGELVAILRQFGELVIDDDTAALLVGMSAATIDRRLAPERRRYQLKGRSTTKPGTLLKSQIPVRTWADWDDARPGFVEIDLVSHDGGNAAGEHAWTLTVTDIATGWTENRSVPNKARKWVLAALDDIAKSMPFPILGVDSDNGGEFINSHLLAWCEKRRITFTRSRPGNKNDGCHVEQKNWAIVRIVVGYHRYDTQAELLLLNKIWILQSKLTNYFYPQQKLVSKVRVGAKVSKKYDQAATPYRRAEAHETISTEDKAILADTYIRINPAAVQRQIQALTSELLAITTSKAAPKTKAPVEPAPTRASVDESTNQTSRAS</sequence>
<dbReference type="GO" id="GO:0003676">
    <property type="term" value="F:nucleic acid binding"/>
    <property type="evidence" value="ECO:0007669"/>
    <property type="project" value="InterPro"/>
</dbReference>
<name>A0A1X2CBJ9_9MYCO</name>
<dbReference type="GO" id="GO:0015074">
    <property type="term" value="P:DNA integration"/>
    <property type="evidence" value="ECO:0007669"/>
    <property type="project" value="InterPro"/>
</dbReference>
<comment type="caution">
    <text evidence="3">The sequence shown here is derived from an EMBL/GenBank/DDBJ whole genome shotgun (WGS) entry which is preliminary data.</text>
</comment>